<feature type="region of interest" description="Disordered" evidence="3">
    <location>
        <begin position="557"/>
        <end position="765"/>
    </location>
</feature>
<feature type="compositionally biased region" description="Low complexity" evidence="3">
    <location>
        <begin position="1078"/>
        <end position="1096"/>
    </location>
</feature>
<feature type="compositionally biased region" description="Low complexity" evidence="3">
    <location>
        <begin position="1760"/>
        <end position="1776"/>
    </location>
</feature>
<feature type="compositionally biased region" description="Gly residues" evidence="3">
    <location>
        <begin position="1221"/>
        <end position="1235"/>
    </location>
</feature>
<dbReference type="GO" id="GO:0019888">
    <property type="term" value="F:protein phosphatase regulator activity"/>
    <property type="evidence" value="ECO:0007669"/>
    <property type="project" value="TreeGrafter"/>
</dbReference>
<feature type="compositionally biased region" description="Basic and acidic residues" evidence="3">
    <location>
        <begin position="588"/>
        <end position="602"/>
    </location>
</feature>
<feature type="compositionally biased region" description="Low complexity" evidence="3">
    <location>
        <begin position="696"/>
        <end position="733"/>
    </location>
</feature>
<feature type="compositionally biased region" description="Low complexity" evidence="3">
    <location>
        <begin position="1527"/>
        <end position="1541"/>
    </location>
</feature>
<evidence type="ECO:0000256" key="2">
    <source>
        <dbReference type="ARBA" id="ARBA00023306"/>
    </source>
</evidence>
<feature type="compositionally biased region" description="Low complexity" evidence="3">
    <location>
        <begin position="1971"/>
        <end position="1985"/>
    </location>
</feature>
<feature type="compositionally biased region" description="Pro residues" evidence="3">
    <location>
        <begin position="1448"/>
        <end position="1460"/>
    </location>
</feature>
<feature type="compositionally biased region" description="Gly residues" evidence="3">
    <location>
        <begin position="563"/>
        <end position="574"/>
    </location>
</feature>
<dbReference type="PANTHER" id="PTHR12634">
    <property type="entry name" value="SIT4 YEAST -ASSOCIATING PROTEIN-RELATED"/>
    <property type="match status" value="1"/>
</dbReference>
<feature type="region of interest" description="Disordered" evidence="3">
    <location>
        <begin position="1269"/>
        <end position="1291"/>
    </location>
</feature>
<feature type="compositionally biased region" description="Low complexity" evidence="3">
    <location>
        <begin position="1997"/>
        <end position="2025"/>
    </location>
</feature>
<feature type="compositionally biased region" description="Low complexity" evidence="3">
    <location>
        <begin position="293"/>
        <end position="316"/>
    </location>
</feature>
<dbReference type="GO" id="GO:0019903">
    <property type="term" value="F:protein phosphatase binding"/>
    <property type="evidence" value="ECO:0007669"/>
    <property type="project" value="InterPro"/>
</dbReference>
<feature type="compositionally biased region" description="Pro residues" evidence="3">
    <location>
        <begin position="263"/>
        <end position="277"/>
    </location>
</feature>
<dbReference type="PANTHER" id="PTHR12634:SF8">
    <property type="entry name" value="FIERY MOUNTAIN, ISOFORM D"/>
    <property type="match status" value="1"/>
</dbReference>
<feature type="compositionally biased region" description="Basic and acidic residues" evidence="3">
    <location>
        <begin position="1936"/>
        <end position="1952"/>
    </location>
</feature>
<sequence length="2360" mass="247591">MAGTFWATFHGAVASTGPSLEERMMKEESLDLEEILDSDSVHQEVKANYKRLVEFLCTPEILRKLVEYVVSEPECEPDASPRSIAKATKFPSVATDLLCSENTAITDALLLESNKAILDFLWGFLDSPKKLNPVLSGYFCRVCTCLIQREPQAVVEYFRTKDEGTGRSLDRFVQHFYSKSITDVLCRLLLMEREADSGAFPVETLNLFPRLVQDIRRAELEPPPIFCMPPERGEREGKEGEENANSPNVHSRPRTTLSQPRSSRPPSPSPSPSPVQPPKEGNVSAGDGNETVQAEQGEETGAAAAEGTGEGAVSESPPRPSSPDKDPETGVNTTTKAQEQGTGVTAAAGEDDRGEDREGVEVEGEGEDGNLSDSSSIRSAKTGGGDTEDSGDEIGDPDPDQEEEGDGVNGQEAGGGWEGRGVHGEETLDVGGEVEEDPSIATSPSGENPPPVPALGAEEFAENVKHLVHELLVHWDQLSPSYANELSAQLAHRGTITALADCMHAEDQLTVAIAVEILQKLLLCALVGDRERAARAAAEAEALAVEDFTERVIVEVGKEEVGGEGGAEAEGASGGPVDMGIEDEPEGEGEREGEGGSASREENENEDGKEEADRPCASTQSCSPKADTGEGGEGSSSQVEAEGGGEEAEASSSSSAVSPDSQAAHEGTEKEKEGGAGPAPGEGGELEKEEVEKEASSPSPSPAANVSPSAPIPQAEPSEPVESGSSSSSSPIPSAEPSPPSDPFSAPSGGGDSGSGGSGGGSAFLCNIDGTTSNLGRGTCAPIPEEREEEQNDGGAPADSSGGQQGIVQGVGVASDGFPMFRTPNLDIDELESELWKCLPSVFDKLTERLRNGLAVPTSAGPVASVGRSSIDILYLIIQLLKSHRPNCIRLVEESGCLSALVDACFEKSWNTLLHNCFRDICEEIITIARLSNQIQSPPSPETGFPVGEGGEEGANWGPGNEEALPNSPLTDEAEGAEGSSPPSNPEGDSGALGEEAGGGERVGEAPPLSIESNVDETESRSEAAVEKEKENGPQIDSSSSSSSATREEGGEGEGDAFPATSTTETVAEMQGGSGVFPEPSADSSSSSAAGRSEGPGPGCSLLLQLLTRTSFLTRTAEALRRAKTEPQAQRGRLSQSCMMGYMAHVTVIVGHIADLSYVPGFQWLSDFLVARPDWSDPIVMHLNAWRCELASPLGGQHALEVKRIQEAMREQQMQSYKLSTGGGWAGGAEGGIQEEGGEHVQQEQEGDASSHPHYAEGEAEEGVFQHHEEMQEEQHHEHLQQGGAGGEASNTRIKMPLMNVVGGEEKESADEEGGRVGVSASSSAELPSRRQPYDAGYLWDEEDGGGLTSASEAQFRLKNWDGSFVSDGQWAPAPARKEREIVEANRAREVERQPLDHRAIGSTELEVGEEREASGDFSVQAAPSSSSSSTWPNRFLSPHAQYEGPPSSSPSPPPLPPSLPVGADLDGLGMTEFSLRDSESPSASEDAQDSREGGDEEERGESPFGDTEAECDGETGKTQEPKAKKASISPSSSSSSQALPEGAGAPSGANRNMFRQAIHQAVHSRLKETQQQTGSSSLSPTASQGGPPIDHPPTPHKQQPQPPPAPLLNAKGGRRSPRGINSPPKSAGIPFSSLPGPSHAAGNSSEVRGDTDAAAAGVMGSADRSSPRPPPENSSTNSPTPVIVPDSRLPPPADVGEPALDLSPDSGAATATPLPAEKKRQTEPHTQNRGGVRENHRGSPPAGGYGRPSALAAIAAQVGSGSSLGSSGGSRWSPPGVRPHSPPPISGQAGGECVGSPPRSPPRSPPLGTADANAAAHSWQCPLTQGGGGARQPPGLPVAPFDSLQMLLTKGASGPAGTETFLPPSHPPGLGPAPGGASLGSPPLSPNTQAVPSPVSPPSPAIAAEAAARAAAAVMAPRADGAGEALPLIVLPAAEWERERERGEREREKVHAGGSPIEIPPANAHPPHQHSGGLNTSSSSSLHYSHPHPNRERHNSGGVSSHSSSSPSPNSQNRSRSSSPCSSSPLPPSPNVHSPPASPNGPRPATPPDVHGEHEVPPSSSTKTTLRERGEREASPSNRAHSRGSAVGRGGAGTQSADKPPHAGGSLVRSTEISQETTEQRYQIADSYAYLKLTKVWAEGYATLTGLEKLYKVLHISFFAAGDDALHGWIKELASTTEGAVSQRTSEEQDAPFKKRLQDWAIKFLSTLAGEQALLPEDAQKETAWKTLENFSILVKALPMDLSLRGTEVAAYIELQKDLKARSIAPSDWVSGFKFWDLHPDKTKALARTKKKKVIAVVRIEPVAPRYSWAYQREIIVEALPTLDARHTRNEWVASMKNGILRIVSSVTKKEIEISKHQK</sequence>
<feature type="compositionally biased region" description="Gly residues" evidence="3">
    <location>
        <begin position="748"/>
        <end position="762"/>
    </location>
</feature>
<feature type="compositionally biased region" description="Basic and acidic residues" evidence="3">
    <location>
        <begin position="350"/>
        <end position="360"/>
    </location>
</feature>
<feature type="compositionally biased region" description="Pro residues" evidence="3">
    <location>
        <begin position="1777"/>
        <end position="1786"/>
    </location>
</feature>
<evidence type="ECO:0000256" key="1">
    <source>
        <dbReference type="ARBA" id="ARBA00006180"/>
    </source>
</evidence>
<reference evidence="4" key="1">
    <citation type="submission" date="2014-11" db="EMBL/GenBank/DDBJ databases">
        <authorList>
            <person name="Otto D Thomas"/>
            <person name="Naeem Raeece"/>
        </authorList>
    </citation>
    <scope>NUCLEOTIDE SEQUENCE</scope>
</reference>
<feature type="region of interest" description="Disordered" evidence="3">
    <location>
        <begin position="786"/>
        <end position="809"/>
    </location>
</feature>
<name>A0A0G4HST3_9ALVE</name>
<feature type="compositionally biased region" description="Basic and acidic residues" evidence="3">
    <location>
        <begin position="231"/>
        <end position="241"/>
    </location>
</feature>
<keyword evidence="2" id="KW-0131">Cell cycle</keyword>
<feature type="compositionally biased region" description="Polar residues" evidence="3">
    <location>
        <begin position="330"/>
        <end position="343"/>
    </location>
</feature>
<feature type="compositionally biased region" description="Acidic residues" evidence="3">
    <location>
        <begin position="361"/>
        <end position="370"/>
    </location>
</feature>
<feature type="compositionally biased region" description="Basic and acidic residues" evidence="3">
    <location>
        <begin position="1018"/>
        <end position="1032"/>
    </location>
</feature>
<feature type="region of interest" description="Disordered" evidence="3">
    <location>
        <begin position="933"/>
        <end position="1096"/>
    </location>
</feature>
<feature type="region of interest" description="Disordered" evidence="3">
    <location>
        <begin position="1393"/>
        <end position="1904"/>
    </location>
</feature>
<feature type="region of interest" description="Disordered" evidence="3">
    <location>
        <begin position="1304"/>
        <end position="1330"/>
    </location>
</feature>
<feature type="compositionally biased region" description="Basic and acidic residues" evidence="3">
    <location>
        <begin position="1269"/>
        <end position="1280"/>
    </location>
</feature>
<feature type="compositionally biased region" description="Polar residues" evidence="3">
    <location>
        <begin position="1570"/>
        <end position="1585"/>
    </location>
</feature>
<feature type="region of interest" description="Disordered" evidence="3">
    <location>
        <begin position="222"/>
        <end position="455"/>
    </location>
</feature>
<feature type="compositionally biased region" description="Basic and acidic residues" evidence="3">
    <location>
        <begin position="1237"/>
        <end position="1254"/>
    </location>
</feature>
<accession>A0A0G4HST3</accession>
<organism evidence="4">
    <name type="scientific">Chromera velia CCMP2878</name>
    <dbReference type="NCBI Taxonomy" id="1169474"/>
    <lineage>
        <taxon>Eukaryota</taxon>
        <taxon>Sar</taxon>
        <taxon>Alveolata</taxon>
        <taxon>Colpodellida</taxon>
        <taxon>Chromeraceae</taxon>
        <taxon>Chromera</taxon>
    </lineage>
</organism>
<dbReference type="InterPro" id="IPR007587">
    <property type="entry name" value="SAPS"/>
</dbReference>
<feature type="compositionally biased region" description="Polar residues" evidence="3">
    <location>
        <begin position="2109"/>
        <end position="2118"/>
    </location>
</feature>
<feature type="region of interest" description="Disordered" evidence="3">
    <location>
        <begin position="1220"/>
        <end position="1254"/>
    </location>
</feature>
<protein>
    <submittedName>
        <fullName evidence="4">Uncharacterized protein</fullName>
    </submittedName>
</protein>
<dbReference type="VEuPathDB" id="CryptoDB:Cvel_8330"/>
<gene>
    <name evidence="4" type="ORF">Cvel_8330</name>
</gene>
<feature type="compositionally biased region" description="Pro residues" evidence="3">
    <location>
        <begin position="2037"/>
        <end position="2048"/>
    </location>
</feature>
<feature type="compositionally biased region" description="Basic and acidic residues" evidence="3">
    <location>
        <begin position="1515"/>
        <end position="1524"/>
    </location>
</feature>
<feature type="region of interest" description="Disordered" evidence="3">
    <location>
        <begin position="1921"/>
        <end position="2118"/>
    </location>
</feature>
<feature type="compositionally biased region" description="Acidic residues" evidence="3">
    <location>
        <begin position="386"/>
        <end position="406"/>
    </location>
</feature>
<proteinExistence type="inferred from homology"/>
<dbReference type="EMBL" id="CDMZ01003740">
    <property type="protein sequence ID" value="CEM47413.1"/>
    <property type="molecule type" value="Genomic_DNA"/>
</dbReference>
<comment type="similarity">
    <text evidence="1">Belongs to the SAPS family.</text>
</comment>
<evidence type="ECO:0000256" key="3">
    <source>
        <dbReference type="SAM" id="MobiDB-lite"/>
    </source>
</evidence>
<evidence type="ECO:0000313" key="4">
    <source>
        <dbReference type="EMBL" id="CEM47413.1"/>
    </source>
</evidence>
<feature type="compositionally biased region" description="Basic and acidic residues" evidence="3">
    <location>
        <begin position="2066"/>
        <end position="2075"/>
    </location>
</feature>